<dbReference type="GO" id="GO:0009897">
    <property type="term" value="C:external side of plasma membrane"/>
    <property type="evidence" value="ECO:0007669"/>
    <property type="project" value="TreeGrafter"/>
</dbReference>
<evidence type="ECO:0000256" key="2">
    <source>
        <dbReference type="ARBA" id="ARBA00022729"/>
    </source>
</evidence>
<proteinExistence type="inferred from homology"/>
<organism evidence="5 6">
    <name type="scientific">Microtus ochrogaster</name>
    <name type="common">Prairie vole</name>
    <dbReference type="NCBI Taxonomy" id="79684"/>
    <lineage>
        <taxon>Eukaryota</taxon>
        <taxon>Metazoa</taxon>
        <taxon>Chordata</taxon>
        <taxon>Craniata</taxon>
        <taxon>Vertebrata</taxon>
        <taxon>Euteleostomi</taxon>
        <taxon>Mammalia</taxon>
        <taxon>Eutheria</taxon>
        <taxon>Euarchontoglires</taxon>
        <taxon>Glires</taxon>
        <taxon>Rodentia</taxon>
        <taxon>Myomorpha</taxon>
        <taxon>Muroidea</taxon>
        <taxon>Cricetidae</taxon>
        <taxon>Arvicolinae</taxon>
        <taxon>Microtus</taxon>
    </lineage>
</organism>
<evidence type="ECO:0000256" key="3">
    <source>
        <dbReference type="ARBA" id="ARBA00023157"/>
    </source>
</evidence>
<accession>A0A8J6GYD1</accession>
<protein>
    <submittedName>
        <fullName evidence="5">Retbindin</fullName>
    </submittedName>
</protein>
<sequence length="240" mass="25836">MAHKSHLQPSSLDWALRLILAWIFLVACGGSHPLQVMFWGHPGLPASVGTNQLHLAGHPQYSAPQPYPRIQDPGSQTSPVPETCCTSEIDGPEASSPGARLESCGVPSPECEFFLGRLQRALRNRFHPLLLGVHREQPLCPELCQIWLTTCKADFTCGPTWLQPSGKRGCEASCRTYGQTFANAEDLCHTVLGHILQVAAPGSRHCLNVSTSSPRAHRSRTWILNAAGSGSGSGSGDSPE</sequence>
<evidence type="ECO:0000313" key="5">
    <source>
        <dbReference type="EMBL" id="KAH0519222.1"/>
    </source>
</evidence>
<evidence type="ECO:0000313" key="6">
    <source>
        <dbReference type="Proteomes" id="UP000710432"/>
    </source>
</evidence>
<feature type="domain" description="Folate receptor-like" evidence="4">
    <location>
        <begin position="81"/>
        <end position="208"/>
    </location>
</feature>
<dbReference type="Pfam" id="PF03024">
    <property type="entry name" value="Folate_rec"/>
    <property type="match status" value="1"/>
</dbReference>
<keyword evidence="3" id="KW-1015">Disulfide bond</keyword>
<dbReference type="InterPro" id="IPR004269">
    <property type="entry name" value="Folate_rcpt"/>
</dbReference>
<evidence type="ECO:0000256" key="1">
    <source>
        <dbReference type="ARBA" id="ARBA00007932"/>
    </source>
</evidence>
<dbReference type="GO" id="GO:0032217">
    <property type="term" value="F:riboflavin transmembrane transporter activity"/>
    <property type="evidence" value="ECO:0007669"/>
    <property type="project" value="TreeGrafter"/>
</dbReference>
<comment type="similarity">
    <text evidence="1">Belongs to the folate receptor family.</text>
</comment>
<gene>
    <name evidence="5" type="ORF">LTLLF_112565</name>
</gene>
<dbReference type="PANTHER" id="PTHR10517:SF19">
    <property type="entry name" value="RETBINDIN"/>
    <property type="match status" value="1"/>
</dbReference>
<dbReference type="Proteomes" id="UP000710432">
    <property type="component" value="Unassembled WGS sequence"/>
</dbReference>
<name>A0A8J6GYD1_MICOH</name>
<dbReference type="GO" id="GO:0038023">
    <property type="term" value="F:signaling receptor activity"/>
    <property type="evidence" value="ECO:0007669"/>
    <property type="project" value="TreeGrafter"/>
</dbReference>
<dbReference type="GO" id="GO:1902444">
    <property type="term" value="F:riboflavin binding"/>
    <property type="evidence" value="ECO:0007669"/>
    <property type="project" value="TreeGrafter"/>
</dbReference>
<evidence type="ECO:0000259" key="4">
    <source>
        <dbReference type="Pfam" id="PF03024"/>
    </source>
</evidence>
<dbReference type="InterPro" id="IPR018143">
    <property type="entry name" value="Folate_rcpt-like"/>
</dbReference>
<keyword evidence="2" id="KW-0732">Signal</keyword>
<reference evidence="5" key="1">
    <citation type="submission" date="2020-03" db="EMBL/GenBank/DDBJ databases">
        <title>Studies in the Genomics of Life Span.</title>
        <authorList>
            <person name="Glass D."/>
        </authorList>
    </citation>
    <scope>NUCLEOTIDE SEQUENCE</scope>
    <source>
        <strain evidence="5">LTLLF</strain>
        <tissue evidence="5">Muscle</tissue>
    </source>
</reference>
<dbReference type="EMBL" id="JAATJU010006900">
    <property type="protein sequence ID" value="KAH0519222.1"/>
    <property type="molecule type" value="Genomic_DNA"/>
</dbReference>
<comment type="caution">
    <text evidence="5">The sequence shown here is derived from an EMBL/GenBank/DDBJ whole genome shotgun (WGS) entry which is preliminary data.</text>
</comment>
<dbReference type="PROSITE" id="PS51257">
    <property type="entry name" value="PROKAR_LIPOPROTEIN"/>
    <property type="match status" value="1"/>
</dbReference>
<dbReference type="PANTHER" id="PTHR10517">
    <property type="entry name" value="FOLATE RECEPTOR"/>
    <property type="match status" value="1"/>
</dbReference>
<dbReference type="AlphaFoldDB" id="A0A8J6GYD1"/>